<dbReference type="Pfam" id="PF11667">
    <property type="entry name" value="DUF3267"/>
    <property type="match status" value="1"/>
</dbReference>
<keyword evidence="1" id="KW-0812">Transmembrane</keyword>
<evidence type="ECO:0000256" key="1">
    <source>
        <dbReference type="SAM" id="Phobius"/>
    </source>
</evidence>
<keyword evidence="1" id="KW-1133">Transmembrane helix</keyword>
<evidence type="ECO:0000313" key="2">
    <source>
        <dbReference type="EMBL" id="QKX50334.1"/>
    </source>
</evidence>
<dbReference type="RefSeq" id="WP_176294344.1">
    <property type="nucleotide sequence ID" value="NZ_CP051177.1"/>
</dbReference>
<feature type="transmembrane region" description="Helical" evidence="1">
    <location>
        <begin position="109"/>
        <end position="127"/>
    </location>
</feature>
<reference evidence="3" key="1">
    <citation type="submission" date="2020-06" db="EMBL/GenBank/DDBJ databases">
        <title>Isolation of Planomicrobium glaciei.</title>
        <authorList>
            <person name="Malisova L."/>
            <person name="Safrankova R."/>
            <person name="Jakubu V."/>
            <person name="Spanelova P."/>
        </authorList>
    </citation>
    <scope>NUCLEOTIDE SEQUENCE [LARGE SCALE GENOMIC DNA]</scope>
    <source>
        <strain evidence="3">NRL-ATB46093</strain>
    </source>
</reference>
<evidence type="ECO:0000313" key="3">
    <source>
        <dbReference type="Proteomes" id="UP000509222"/>
    </source>
</evidence>
<dbReference type="AlphaFoldDB" id="A0A7H8Q8M4"/>
<dbReference type="InterPro" id="IPR021683">
    <property type="entry name" value="DUF3267"/>
</dbReference>
<protein>
    <submittedName>
        <fullName evidence="2">DUF3267 domain-containing protein</fullName>
    </submittedName>
</protein>
<organism evidence="2 3">
    <name type="scientific">Planococcus glaciei</name>
    <dbReference type="NCBI Taxonomy" id="459472"/>
    <lineage>
        <taxon>Bacteria</taxon>
        <taxon>Bacillati</taxon>
        <taxon>Bacillota</taxon>
        <taxon>Bacilli</taxon>
        <taxon>Bacillales</taxon>
        <taxon>Caryophanaceae</taxon>
        <taxon>Planococcus</taxon>
    </lineage>
</organism>
<dbReference type="Proteomes" id="UP000509222">
    <property type="component" value="Chromosome"/>
</dbReference>
<feature type="transmembrane region" description="Helical" evidence="1">
    <location>
        <begin position="49"/>
        <end position="74"/>
    </location>
</feature>
<sequence>MEPTHTIELKMEEIAPKALWINVLLVVLFAAAYHYMAEPLSFRFSLTSVLLFVFGYIALIVLHEAFHLIGFMLFGKATLASLKYGVNLKLGIAYATTTTALRNKAMKKALLLPFWTTAVIPTAFGFWLDSQVLALLGAMLAAGAIGDFYMYRALLKERNDAWVLDDPELPRLHIYEQNPNQKSADR</sequence>
<feature type="transmembrane region" description="Helical" evidence="1">
    <location>
        <begin position="19"/>
        <end position="37"/>
    </location>
</feature>
<proteinExistence type="predicted"/>
<gene>
    <name evidence="2" type="ORF">HF394_06845</name>
</gene>
<keyword evidence="1" id="KW-0472">Membrane</keyword>
<dbReference type="EMBL" id="CP051177">
    <property type="protein sequence ID" value="QKX50334.1"/>
    <property type="molecule type" value="Genomic_DNA"/>
</dbReference>
<feature type="transmembrane region" description="Helical" evidence="1">
    <location>
        <begin position="133"/>
        <end position="151"/>
    </location>
</feature>
<name>A0A7H8Q8M4_9BACL</name>
<accession>A0A7H8Q8M4</accession>
<keyword evidence="3" id="KW-1185">Reference proteome</keyword>